<dbReference type="InterPro" id="IPR041916">
    <property type="entry name" value="Anti_sigma_zinc_sf"/>
</dbReference>
<dbReference type="NCBIfam" id="TIGR02451">
    <property type="entry name" value="anti_sig_ChrR"/>
    <property type="match status" value="1"/>
</dbReference>
<dbReference type="InterPro" id="IPR014710">
    <property type="entry name" value="RmlC-like_jellyroll"/>
</dbReference>
<dbReference type="InterPro" id="IPR012807">
    <property type="entry name" value="Anti-sigma_ChrR"/>
</dbReference>
<dbReference type="InterPro" id="IPR011051">
    <property type="entry name" value="RmlC_Cupin_sf"/>
</dbReference>
<name>A0ABW2ULX0_9RHOB</name>
<dbReference type="EMBL" id="JBHTFQ010000009">
    <property type="protein sequence ID" value="MFC7705739.1"/>
    <property type="molecule type" value="Genomic_DNA"/>
</dbReference>
<dbReference type="Proteomes" id="UP001596516">
    <property type="component" value="Unassembled WGS sequence"/>
</dbReference>
<reference evidence="3" key="1">
    <citation type="journal article" date="2019" name="Int. J. Syst. Evol. Microbiol.">
        <title>The Global Catalogue of Microorganisms (GCM) 10K type strain sequencing project: providing services to taxonomists for standard genome sequencing and annotation.</title>
        <authorList>
            <consortium name="The Broad Institute Genomics Platform"/>
            <consortium name="The Broad Institute Genome Sequencing Center for Infectious Disease"/>
            <person name="Wu L."/>
            <person name="Ma J."/>
        </authorList>
    </citation>
    <scope>NUCLEOTIDE SEQUENCE [LARGE SCALE GENOMIC DNA]</scope>
    <source>
        <strain evidence="3">CGMCC 1.12750</strain>
    </source>
</reference>
<feature type="domain" description="ChrR-like cupin" evidence="1">
    <location>
        <begin position="105"/>
        <end position="195"/>
    </location>
</feature>
<dbReference type="Gene3D" id="1.10.10.1320">
    <property type="entry name" value="Anti-sigma factor, zinc-finger domain"/>
    <property type="match status" value="1"/>
</dbReference>
<gene>
    <name evidence="2" type="ORF">ACFQXB_16235</name>
</gene>
<evidence type="ECO:0000259" key="1">
    <source>
        <dbReference type="Pfam" id="PF12973"/>
    </source>
</evidence>
<dbReference type="Pfam" id="PF12973">
    <property type="entry name" value="Cupin_7"/>
    <property type="match status" value="1"/>
</dbReference>
<keyword evidence="3" id="KW-1185">Reference proteome</keyword>
<dbReference type="CDD" id="cd20301">
    <property type="entry name" value="cupin_ChrR"/>
    <property type="match status" value="1"/>
</dbReference>
<sequence length="217" mass="23402">MKITHHLTDALLMAYSAGQLPEAFNLIVAAHVSLCDECRARLGAFDAIGGALLEAEDLPELAADSLELTMQRIAAAPRAPQMPAQPRPQGRRVFPAPLQDYVGGDLEQVRWRAIGMGVKQAILPTARGATARLLYIPAGAAVPDHGHRGMELTLVLQGAFRDETDRFGPGDIEIATEELEHTPIAEAGDDCICLAVTDAPLRFNSLLPRLAQPFLRI</sequence>
<evidence type="ECO:0000313" key="3">
    <source>
        <dbReference type="Proteomes" id="UP001596516"/>
    </source>
</evidence>
<accession>A0ABW2ULX0</accession>
<comment type="caution">
    <text evidence="2">The sequence shown here is derived from an EMBL/GenBank/DDBJ whole genome shotgun (WGS) entry which is preliminary data.</text>
</comment>
<evidence type="ECO:0000313" key="2">
    <source>
        <dbReference type="EMBL" id="MFC7705739.1"/>
    </source>
</evidence>
<dbReference type="InterPro" id="IPR025979">
    <property type="entry name" value="ChrR-like_cupin_dom"/>
</dbReference>
<dbReference type="Gene3D" id="2.60.120.10">
    <property type="entry name" value="Jelly Rolls"/>
    <property type="match status" value="1"/>
</dbReference>
<dbReference type="RefSeq" id="WP_377405942.1">
    <property type="nucleotide sequence ID" value="NZ_JBHTFQ010000009.1"/>
</dbReference>
<protein>
    <submittedName>
        <fullName evidence="2">ChrR family anti-sigma-E factor</fullName>
    </submittedName>
</protein>
<dbReference type="SUPFAM" id="SSF51182">
    <property type="entry name" value="RmlC-like cupins"/>
    <property type="match status" value="1"/>
</dbReference>
<organism evidence="2 3">
    <name type="scientific">Plastorhodobacter daqingensis</name>
    <dbReference type="NCBI Taxonomy" id="1387281"/>
    <lineage>
        <taxon>Bacteria</taxon>
        <taxon>Pseudomonadati</taxon>
        <taxon>Pseudomonadota</taxon>
        <taxon>Alphaproteobacteria</taxon>
        <taxon>Rhodobacterales</taxon>
        <taxon>Paracoccaceae</taxon>
        <taxon>Plastorhodobacter</taxon>
    </lineage>
</organism>
<proteinExistence type="predicted"/>